<proteinExistence type="predicted"/>
<protein>
    <recommendedName>
        <fullName evidence="4">Sel1 repeat family protein</fullName>
    </recommendedName>
</protein>
<feature type="signal peptide" evidence="1">
    <location>
        <begin position="1"/>
        <end position="20"/>
    </location>
</feature>
<dbReference type="SMART" id="SM00671">
    <property type="entry name" value="SEL1"/>
    <property type="match status" value="3"/>
</dbReference>
<keyword evidence="1" id="KW-0732">Signal</keyword>
<dbReference type="Proteomes" id="UP000239504">
    <property type="component" value="Unassembled WGS sequence"/>
</dbReference>
<dbReference type="PANTHER" id="PTHR11102">
    <property type="entry name" value="SEL-1-LIKE PROTEIN"/>
    <property type="match status" value="1"/>
</dbReference>
<evidence type="ECO:0000313" key="2">
    <source>
        <dbReference type="EMBL" id="PQA85817.1"/>
    </source>
</evidence>
<accession>A0A2S7JZY9</accession>
<dbReference type="PANTHER" id="PTHR11102:SF160">
    <property type="entry name" value="ERAD-ASSOCIATED E3 UBIQUITIN-PROTEIN LIGASE COMPONENT HRD3"/>
    <property type="match status" value="1"/>
</dbReference>
<dbReference type="InterPro" id="IPR011990">
    <property type="entry name" value="TPR-like_helical_dom_sf"/>
</dbReference>
<comment type="caution">
    <text evidence="2">The sequence shown here is derived from an EMBL/GenBank/DDBJ whole genome shotgun (WGS) entry which is preliminary data.</text>
</comment>
<dbReference type="RefSeq" id="WP_104831869.1">
    <property type="nucleotide sequence ID" value="NZ_PJCH01000016.1"/>
</dbReference>
<evidence type="ECO:0000313" key="3">
    <source>
        <dbReference type="Proteomes" id="UP000239504"/>
    </source>
</evidence>
<sequence length="489" mass="54765">MSRFVAISLILMAAFCAALAPVGWSFDARNGAGDWLTQRQALKAARFFYATTAYENDPRGRNNVAVIDYHLAIYDPDGTRQSRFLATRKASAIFRELAGEGYAPGAYNQGLMCPRCQVERPGHAAAKKWLRRAVALGDPLAPLAYALARHRSSTEEDPAEALRLVTELADAGDPIAAEELASYARGRDILTEEEVERYYLVAAQGGNVSAQEALGLWYEGDRREDWLKAAAKQGSVPAMTRLGERYFTGVFGADEDGAPDYKTAARWLARAVREGQKPRDRRRRIKVHKTGLRFRSLEPRPMDDINNSESAAYTLALIHMRGLLGEPDMERAEELLRYAALLPWKDSNLILIQIESERAPGHARKHHRRRLAEATLERYARDFEGRHASLKPFVERGDVRAVTEYDLIRWTRSDDPALDRAMLEALKQRDPRGLFAIERDLDLTAATDAWLWPKLVAARPVTVTMPAAKLAPRIVLLHRGARLQKAGAD</sequence>
<dbReference type="AlphaFoldDB" id="A0A2S7JZY9"/>
<dbReference type="EMBL" id="PJCH01000016">
    <property type="protein sequence ID" value="PQA85817.1"/>
    <property type="molecule type" value="Genomic_DNA"/>
</dbReference>
<dbReference type="OrthoDB" id="9797030at2"/>
<evidence type="ECO:0008006" key="4">
    <source>
        <dbReference type="Google" id="ProtNLM"/>
    </source>
</evidence>
<dbReference type="Pfam" id="PF08238">
    <property type="entry name" value="Sel1"/>
    <property type="match status" value="3"/>
</dbReference>
<organism evidence="2 3">
    <name type="scientific">Hyphococcus luteus</name>
    <dbReference type="NCBI Taxonomy" id="2058213"/>
    <lineage>
        <taxon>Bacteria</taxon>
        <taxon>Pseudomonadati</taxon>
        <taxon>Pseudomonadota</taxon>
        <taxon>Alphaproteobacteria</taxon>
        <taxon>Parvularculales</taxon>
        <taxon>Parvularculaceae</taxon>
        <taxon>Hyphococcus</taxon>
    </lineage>
</organism>
<dbReference type="Gene3D" id="1.25.40.10">
    <property type="entry name" value="Tetratricopeptide repeat domain"/>
    <property type="match status" value="2"/>
</dbReference>
<reference evidence="2 3" key="1">
    <citation type="submission" date="2017-12" db="EMBL/GenBank/DDBJ databases">
        <authorList>
            <person name="Hurst M.R.H."/>
        </authorList>
    </citation>
    <scope>NUCLEOTIDE SEQUENCE [LARGE SCALE GENOMIC DNA]</scope>
    <source>
        <strain evidence="2 3">SY-3-19</strain>
    </source>
</reference>
<evidence type="ECO:0000256" key="1">
    <source>
        <dbReference type="SAM" id="SignalP"/>
    </source>
</evidence>
<keyword evidence="3" id="KW-1185">Reference proteome</keyword>
<gene>
    <name evidence="2" type="ORF">CW354_19930</name>
</gene>
<feature type="chain" id="PRO_5015515866" description="Sel1 repeat family protein" evidence="1">
    <location>
        <begin position="21"/>
        <end position="489"/>
    </location>
</feature>
<dbReference type="InterPro" id="IPR006597">
    <property type="entry name" value="Sel1-like"/>
</dbReference>
<name>A0A2S7JZY9_9PROT</name>
<dbReference type="SUPFAM" id="SSF81901">
    <property type="entry name" value="HCP-like"/>
    <property type="match status" value="1"/>
</dbReference>
<dbReference type="InterPro" id="IPR050767">
    <property type="entry name" value="Sel1_AlgK"/>
</dbReference>